<accession>A0A108E852</accession>
<protein>
    <submittedName>
        <fullName evidence="1">Uncharacterized protein</fullName>
    </submittedName>
</protein>
<dbReference type="EMBL" id="LPLZ01000074">
    <property type="protein sequence ID" value="KWN06416.1"/>
    <property type="molecule type" value="Genomic_DNA"/>
</dbReference>
<evidence type="ECO:0000313" key="2">
    <source>
        <dbReference type="Proteomes" id="UP000068016"/>
    </source>
</evidence>
<gene>
    <name evidence="1" type="ORF">WT83_27430</name>
</gene>
<proteinExistence type="predicted"/>
<dbReference type="RefSeq" id="WP_060348497.1">
    <property type="nucleotide sequence ID" value="NZ_LPLZ01000074.1"/>
</dbReference>
<evidence type="ECO:0000313" key="1">
    <source>
        <dbReference type="EMBL" id="KWN06416.1"/>
    </source>
</evidence>
<reference evidence="1 2" key="1">
    <citation type="submission" date="2015-11" db="EMBL/GenBank/DDBJ databases">
        <title>Expanding the genomic diversity of Burkholderia species for the development of highly accurate diagnostics.</title>
        <authorList>
            <person name="Sahl J."/>
            <person name="Keim P."/>
            <person name="Wagner D."/>
        </authorList>
    </citation>
    <scope>NUCLEOTIDE SEQUENCE [LARGE SCALE GENOMIC DNA]</scope>
    <source>
        <strain evidence="1 2">MSMB793WGS</strain>
    </source>
</reference>
<dbReference type="Proteomes" id="UP000068016">
    <property type="component" value="Unassembled WGS sequence"/>
</dbReference>
<sequence length="140" mass="15153">MSEQENVREDAGLTLSDAIARLERIASRSRGEKILAIAYDPGVLTVGSIPSKPIRSIYEGTDFDRNRVFLDVGQRLAAPTTEFEIAKEALRRANDAIGFIQLALNNHSLTPEAKIAAITATVKGYCGNPNKPVSREPSAS</sequence>
<organism evidence="1 2">
    <name type="scientific">Burkholderia territorii</name>
    <dbReference type="NCBI Taxonomy" id="1503055"/>
    <lineage>
        <taxon>Bacteria</taxon>
        <taxon>Pseudomonadati</taxon>
        <taxon>Pseudomonadota</taxon>
        <taxon>Betaproteobacteria</taxon>
        <taxon>Burkholderiales</taxon>
        <taxon>Burkholderiaceae</taxon>
        <taxon>Burkholderia</taxon>
        <taxon>Burkholderia cepacia complex</taxon>
    </lineage>
</organism>
<comment type="caution">
    <text evidence="1">The sequence shown here is derived from an EMBL/GenBank/DDBJ whole genome shotgun (WGS) entry which is preliminary data.</text>
</comment>
<name>A0A108E852_9BURK</name>
<dbReference type="AlphaFoldDB" id="A0A108E852"/>